<feature type="compositionally biased region" description="Polar residues" evidence="1">
    <location>
        <begin position="477"/>
        <end position="488"/>
    </location>
</feature>
<feature type="compositionally biased region" description="Basic and acidic residues" evidence="1">
    <location>
        <begin position="1"/>
        <end position="10"/>
    </location>
</feature>
<feature type="region of interest" description="Disordered" evidence="1">
    <location>
        <begin position="103"/>
        <end position="138"/>
    </location>
</feature>
<gene>
    <name evidence="2" type="ORF">BZG36_00512</name>
</gene>
<organism evidence="2 3">
    <name type="scientific">Bifiguratus adelaidae</name>
    <dbReference type="NCBI Taxonomy" id="1938954"/>
    <lineage>
        <taxon>Eukaryota</taxon>
        <taxon>Fungi</taxon>
        <taxon>Fungi incertae sedis</taxon>
        <taxon>Mucoromycota</taxon>
        <taxon>Mucoromycotina</taxon>
        <taxon>Endogonomycetes</taxon>
        <taxon>Endogonales</taxon>
        <taxon>Endogonales incertae sedis</taxon>
        <taxon>Bifiguratus</taxon>
    </lineage>
</organism>
<feature type="region of interest" description="Disordered" evidence="1">
    <location>
        <begin position="372"/>
        <end position="508"/>
    </location>
</feature>
<comment type="caution">
    <text evidence="2">The sequence shown here is derived from an EMBL/GenBank/DDBJ whole genome shotgun (WGS) entry which is preliminary data.</text>
</comment>
<reference evidence="2 3" key="1">
    <citation type="journal article" date="2017" name="Mycologia">
        <title>Bifiguratus adelaidae, gen. et sp. nov., a new member of Mucoromycotina in endophytic and soil-dwelling habitats.</title>
        <authorList>
            <person name="Torres-Cruz T.J."/>
            <person name="Billingsley Tobias T.L."/>
            <person name="Almatruk M."/>
            <person name="Hesse C."/>
            <person name="Kuske C.R."/>
            <person name="Desiro A."/>
            <person name="Benucci G.M."/>
            <person name="Bonito G."/>
            <person name="Stajich J.E."/>
            <person name="Dunlap C."/>
            <person name="Arnold A.E."/>
            <person name="Porras-Alfaro A."/>
        </authorList>
    </citation>
    <scope>NUCLEOTIDE SEQUENCE [LARGE SCALE GENOMIC DNA]</scope>
    <source>
        <strain evidence="2 3">AZ0501</strain>
    </source>
</reference>
<feature type="compositionally biased region" description="Basic and acidic residues" evidence="1">
    <location>
        <begin position="385"/>
        <end position="446"/>
    </location>
</feature>
<feature type="region of interest" description="Disordered" evidence="1">
    <location>
        <begin position="1"/>
        <end position="85"/>
    </location>
</feature>
<dbReference type="OrthoDB" id="5341823at2759"/>
<sequence length="644" mass="71840">MSDQSEHGVTVEHAQSIQGEKVVEGHPEGISDDNDSIARKSDEDNSAQHADRVNGSHWENERQTTPQAPFPETPLMSTPQTKSTVPLTSTPFANQLALLNTVAQSGASKKRPLNEATKKDTSRGNYKYHPPKRKPKRANEPLHLLLQEVAKLFILDEVCTWSEEIIQQQFSSSHLAEFMSRLRDYTSSEFNCTDSSGATFKTPLDRAKNRLDAHSNDVMKAGFERVLSQPERALERLQDLSSATKIVNDCMLELGYAYEHSKERWYKKLKKDGAKKRSNEAAGGKEATQSGEEPMEGQAPRGHDEAIDVQETNDEENRSEVGDSVADDTEDTQADAPEGGSSKRKTQNQESPYYPKGIANVLRLWDQARFEERKQGRAESGQGGDHGRAKEDAGRGPVGERDQRGGRQPDQRNDHQRRDRRDRFLDRERRDRPDHGTFRGYQDRYGEGASYVRNNAGYQHPPYGNDRRGPPPPHYASPQQYGHSQTPGVMQAGPPPLTQQQMQAGNPGSSTAGYAYAYTAASHQQAHSTYPTAPQASASTPHQTVYSALPSTYTAHQQSPTAWNTQGGQLQLSMFKSRDPGRHSSIPLPTYVYLRDFLAGPVYNQPRLSMPAPHQILGTIRGYIIRDAEGNIGISEYLFETMQQ</sequence>
<name>A0A261Y7G7_9FUNG</name>
<evidence type="ECO:0000256" key="1">
    <source>
        <dbReference type="SAM" id="MobiDB-lite"/>
    </source>
</evidence>
<feature type="compositionally biased region" description="Polar residues" evidence="1">
    <location>
        <begin position="75"/>
        <end position="85"/>
    </location>
</feature>
<proteinExistence type="predicted"/>
<dbReference type="Proteomes" id="UP000242875">
    <property type="component" value="Unassembled WGS sequence"/>
</dbReference>
<dbReference type="AlphaFoldDB" id="A0A261Y7G7"/>
<keyword evidence="3" id="KW-1185">Reference proteome</keyword>
<feature type="compositionally biased region" description="Basic and acidic residues" evidence="1">
    <location>
        <begin position="49"/>
        <end position="62"/>
    </location>
</feature>
<dbReference type="EMBL" id="MVBO01000003">
    <property type="protein sequence ID" value="OZJ06539.1"/>
    <property type="molecule type" value="Genomic_DNA"/>
</dbReference>
<feature type="compositionally biased region" description="Polar residues" evidence="1">
    <location>
        <begin position="498"/>
        <end position="507"/>
    </location>
</feature>
<protein>
    <submittedName>
        <fullName evidence="2">Uncharacterized protein</fullName>
    </submittedName>
</protein>
<feature type="compositionally biased region" description="Basic and acidic residues" evidence="1">
    <location>
        <begin position="112"/>
        <end position="122"/>
    </location>
</feature>
<evidence type="ECO:0000313" key="3">
    <source>
        <dbReference type="Proteomes" id="UP000242875"/>
    </source>
</evidence>
<accession>A0A261Y7G7</accession>
<feature type="region of interest" description="Disordered" evidence="1">
    <location>
        <begin position="271"/>
        <end position="356"/>
    </location>
</feature>
<evidence type="ECO:0000313" key="2">
    <source>
        <dbReference type="EMBL" id="OZJ06539.1"/>
    </source>
</evidence>